<evidence type="ECO:0000256" key="3">
    <source>
        <dbReference type="SAM" id="MobiDB-lite"/>
    </source>
</evidence>
<dbReference type="EC" id="6.6.1.1" evidence="1"/>
<gene>
    <name evidence="5" type="ORF">BS50DRAFT_635079</name>
</gene>
<reference evidence="5 6" key="1">
    <citation type="journal article" date="2018" name="Front. Microbiol.">
        <title>Genome-Wide Analysis of Corynespora cassiicola Leaf Fall Disease Putative Effectors.</title>
        <authorList>
            <person name="Lopez D."/>
            <person name="Ribeiro S."/>
            <person name="Label P."/>
            <person name="Fumanal B."/>
            <person name="Venisse J.S."/>
            <person name="Kohler A."/>
            <person name="de Oliveira R.R."/>
            <person name="Labutti K."/>
            <person name="Lipzen A."/>
            <person name="Lail K."/>
            <person name="Bauer D."/>
            <person name="Ohm R.A."/>
            <person name="Barry K.W."/>
            <person name="Spatafora J."/>
            <person name="Grigoriev I.V."/>
            <person name="Martin F.M."/>
            <person name="Pujade-Renaud V."/>
        </authorList>
    </citation>
    <scope>NUCLEOTIDE SEQUENCE [LARGE SCALE GENOMIC DNA]</scope>
    <source>
        <strain evidence="5 6">Philippines</strain>
    </source>
</reference>
<dbReference type="Proteomes" id="UP000240883">
    <property type="component" value="Unassembled WGS sequence"/>
</dbReference>
<protein>
    <recommendedName>
        <fullName evidence="1">magnesium chelatase</fullName>
        <ecNumber evidence="1">6.6.1.1</ecNumber>
    </recommendedName>
</protein>
<dbReference type="InterPro" id="IPR041628">
    <property type="entry name" value="ChlI/MoxR_AAA_lid"/>
</dbReference>
<dbReference type="GO" id="GO:0016851">
    <property type="term" value="F:magnesium chelatase activity"/>
    <property type="evidence" value="ECO:0007669"/>
    <property type="project" value="UniProtKB-EC"/>
</dbReference>
<evidence type="ECO:0000313" key="5">
    <source>
        <dbReference type="EMBL" id="PSN65873.1"/>
    </source>
</evidence>
<evidence type="ECO:0000256" key="1">
    <source>
        <dbReference type="ARBA" id="ARBA00012825"/>
    </source>
</evidence>
<feature type="domain" description="ChlI/MoxR AAA lid" evidence="4">
    <location>
        <begin position="274"/>
        <end position="334"/>
    </location>
</feature>
<dbReference type="InterPro" id="IPR052041">
    <property type="entry name" value="Nucleic_acid_metab_PIN/TRAM"/>
</dbReference>
<evidence type="ECO:0000256" key="2">
    <source>
        <dbReference type="ARBA" id="ARBA00023444"/>
    </source>
</evidence>
<evidence type="ECO:0000259" key="4">
    <source>
        <dbReference type="Pfam" id="PF17863"/>
    </source>
</evidence>
<dbReference type="AlphaFoldDB" id="A0A2T2NKB0"/>
<keyword evidence="6" id="KW-1185">Reference proteome</keyword>
<dbReference type="EMBL" id="KZ678136">
    <property type="protein sequence ID" value="PSN65873.1"/>
    <property type="molecule type" value="Genomic_DNA"/>
</dbReference>
<organism evidence="5 6">
    <name type="scientific">Corynespora cassiicola Philippines</name>
    <dbReference type="NCBI Taxonomy" id="1448308"/>
    <lineage>
        <taxon>Eukaryota</taxon>
        <taxon>Fungi</taxon>
        <taxon>Dikarya</taxon>
        <taxon>Ascomycota</taxon>
        <taxon>Pezizomycotina</taxon>
        <taxon>Dothideomycetes</taxon>
        <taxon>Pleosporomycetidae</taxon>
        <taxon>Pleosporales</taxon>
        <taxon>Corynesporascaceae</taxon>
        <taxon>Corynespora</taxon>
    </lineage>
</organism>
<evidence type="ECO:0000313" key="6">
    <source>
        <dbReference type="Proteomes" id="UP000240883"/>
    </source>
</evidence>
<dbReference type="PANTHER" id="PTHR11603:SF132">
    <property type="entry name" value="C2H2-TYPE DOMAIN-CONTAINING PROTEIN"/>
    <property type="match status" value="1"/>
</dbReference>
<accession>A0A2T2NKB0</accession>
<proteinExistence type="predicted"/>
<dbReference type="Gene3D" id="1.10.8.80">
    <property type="entry name" value="Magnesium chelatase subunit I, C-Terminal domain"/>
    <property type="match status" value="1"/>
</dbReference>
<comment type="pathway">
    <text evidence="2">Porphyrin-containing compound metabolism.</text>
</comment>
<dbReference type="PANTHER" id="PTHR11603">
    <property type="entry name" value="AAA FAMILY ATPASE"/>
    <property type="match status" value="1"/>
</dbReference>
<sequence>MDSERGHFAEKVQTLSDLELAVLVCLVADQHVIIECADDLMNEVSQELTLIAANIFGLSWAVLDCSDKTTLDDFGSGILVKEESDDYFGGVALGKEGSFSPPGSTGYSKRRTPKSPQPFSPLDSHRIANVVVAKNLNRANAPVQVQALELMRGKRNFTRTAVHAAPKPFLFIALNASNTARMSTHLSDQFFISHSHQDEDELPNLEDFQMGEPVSDDDASTSSVVRSSPYMLYKRKPASVMFSQEELVELTGLTSNVDLSSEVRAYLHNIVVFMRLHRAVAGGISAVATRHFNALAHALAPLHGLSYITPSLVALAARKIYPHRIIITSPENERSMQWGSSLDAVKAVLEGVTVEDVIEEVLQSVEEPL</sequence>
<dbReference type="Pfam" id="PF17863">
    <property type="entry name" value="AAA_lid_2"/>
    <property type="match status" value="1"/>
</dbReference>
<feature type="region of interest" description="Disordered" evidence="3">
    <location>
        <begin position="93"/>
        <end position="120"/>
    </location>
</feature>
<dbReference type="OrthoDB" id="444631at2759"/>
<name>A0A2T2NKB0_CORCC</name>